<dbReference type="GO" id="GO:0046872">
    <property type="term" value="F:metal ion binding"/>
    <property type="evidence" value="ECO:0007669"/>
    <property type="project" value="UniProtKB-KW"/>
</dbReference>
<evidence type="ECO:0000313" key="9">
    <source>
        <dbReference type="Proteomes" id="UP000305067"/>
    </source>
</evidence>
<dbReference type="Proteomes" id="UP000305067">
    <property type="component" value="Unassembled WGS sequence"/>
</dbReference>
<keyword evidence="5" id="KW-0479">Metal-binding</keyword>
<dbReference type="AlphaFoldDB" id="A0A5C3QRC5"/>
<evidence type="ECO:0000256" key="3">
    <source>
        <dbReference type="ARBA" id="ARBA00022989"/>
    </source>
</evidence>
<keyword evidence="4 7" id="KW-0472">Membrane</keyword>
<proteinExistence type="predicted"/>
<evidence type="ECO:0000256" key="4">
    <source>
        <dbReference type="ARBA" id="ARBA00023136"/>
    </source>
</evidence>
<evidence type="ECO:0000256" key="6">
    <source>
        <dbReference type="SAM" id="MobiDB-lite"/>
    </source>
</evidence>
<dbReference type="Pfam" id="PF03006">
    <property type="entry name" value="HlyIII"/>
    <property type="match status" value="1"/>
</dbReference>
<dbReference type="PANTHER" id="PTHR20855">
    <property type="entry name" value="ADIPOR/PROGESTIN RECEPTOR-RELATED"/>
    <property type="match status" value="1"/>
</dbReference>
<dbReference type="GO" id="GO:0038023">
    <property type="term" value="F:signaling receptor activity"/>
    <property type="evidence" value="ECO:0007669"/>
    <property type="project" value="TreeGrafter"/>
</dbReference>
<keyword evidence="8" id="KW-0675">Receptor</keyword>
<feature type="binding site" evidence="5">
    <location>
        <position position="368"/>
    </location>
    <ligand>
        <name>Zn(2+)</name>
        <dbReference type="ChEBI" id="CHEBI:29105"/>
    </ligand>
</feature>
<keyword evidence="3 7" id="KW-1133">Transmembrane helix</keyword>
<feature type="binding site" evidence="5">
    <location>
        <position position="518"/>
    </location>
    <ligand>
        <name>Zn(2+)</name>
        <dbReference type="ChEBI" id="CHEBI:29105"/>
    </ligand>
</feature>
<evidence type="ECO:0000256" key="1">
    <source>
        <dbReference type="ARBA" id="ARBA00004141"/>
    </source>
</evidence>
<dbReference type="InterPro" id="IPR004254">
    <property type="entry name" value="AdipoR/HlyIII-related"/>
</dbReference>
<protein>
    <submittedName>
        <fullName evidence="8">Putative G-protein coupled receptor</fullName>
    </submittedName>
</protein>
<name>A0A5C3QRC5_9AGAR</name>
<dbReference type="EMBL" id="ML178818">
    <property type="protein sequence ID" value="TFL04535.1"/>
    <property type="molecule type" value="Genomic_DNA"/>
</dbReference>
<feature type="transmembrane region" description="Helical" evidence="7">
    <location>
        <begin position="412"/>
        <end position="436"/>
    </location>
</feature>
<evidence type="ECO:0000256" key="7">
    <source>
        <dbReference type="SAM" id="Phobius"/>
    </source>
</evidence>
<feature type="binding site" evidence="5">
    <location>
        <position position="522"/>
    </location>
    <ligand>
        <name>Zn(2+)</name>
        <dbReference type="ChEBI" id="CHEBI:29105"/>
    </ligand>
</feature>
<evidence type="ECO:0000256" key="2">
    <source>
        <dbReference type="ARBA" id="ARBA00022692"/>
    </source>
</evidence>
<feature type="transmembrane region" description="Helical" evidence="7">
    <location>
        <begin position="351"/>
        <end position="373"/>
    </location>
</feature>
<evidence type="ECO:0000256" key="5">
    <source>
        <dbReference type="PIRSR" id="PIRSR604254-1"/>
    </source>
</evidence>
<dbReference type="PANTHER" id="PTHR20855:SF97">
    <property type="entry name" value="ADIPOR-LIKE RECEPTOR IZH3-RELATED"/>
    <property type="match status" value="1"/>
</dbReference>
<feature type="transmembrane region" description="Helical" evidence="7">
    <location>
        <begin position="385"/>
        <end position="406"/>
    </location>
</feature>
<dbReference type="OrthoDB" id="5585746at2759"/>
<evidence type="ECO:0000313" key="8">
    <source>
        <dbReference type="EMBL" id="TFL04535.1"/>
    </source>
</evidence>
<accession>A0A5C3QRC5</accession>
<gene>
    <name evidence="8" type="ORF">BDV98DRAFT_543545</name>
</gene>
<feature type="region of interest" description="Disordered" evidence="6">
    <location>
        <begin position="1"/>
        <end position="43"/>
    </location>
</feature>
<feature type="transmembrane region" description="Helical" evidence="7">
    <location>
        <begin position="448"/>
        <end position="469"/>
    </location>
</feature>
<dbReference type="STRING" id="1884261.A0A5C3QRC5"/>
<feature type="transmembrane region" description="Helical" evidence="7">
    <location>
        <begin position="475"/>
        <end position="495"/>
    </location>
</feature>
<comment type="subcellular location">
    <subcellularLocation>
        <location evidence="1">Membrane</location>
        <topology evidence="1">Multi-pass membrane protein</topology>
    </subcellularLocation>
</comment>
<dbReference type="GO" id="GO:0016020">
    <property type="term" value="C:membrane"/>
    <property type="evidence" value="ECO:0007669"/>
    <property type="project" value="UniProtKB-SubCell"/>
</dbReference>
<keyword evidence="5" id="KW-0862">Zinc</keyword>
<sequence>MQNEQEPGPRRRPAARRQSASAKRIATRKQCNPIPRSLESLDLPSSPSQTLVSLRILLLHYFEQLEHKLRDVDSPDFDSWRAKRDDTIDEARIWAREALEMLDSIRDDVCSHLPDTPFSDMSMEMIKAKIQEADINMDVPNLEEMRSHLPDIANLCARISEMTFADFYTKFDDVRFKLNDIDFAKPLEYIPTLSEHLVNLHSHLTSPDATDHVDLDMSTWTPTIVLNEMVEYLRTSELFQNIMAVEESAATTVGSRLEALAQEVSEGLTRSVRGMKLVTNLEVPREWRSNPFVVAGYRFIPLERWPLLITSLFAFHNETLNIHTHLLPAIIWCFNLHPQWNPSFAYDTAEYAFVSFALLCLFSSAVWHTMSGCSHHASMEFCARIDYVGIGWLISASVGTVVYYGYQCQPELGRLFLSVCLVMGVLGNILPFMDWFNKYENRGMRVCFFLAMAGSAIAPVTGLAVIHGLPETLSFIAPVFPSLISYLTGLVFYTTHIPERWMSEKWCRRLNAFGGGSHCIWHLFIVLAVTQHKTAMASLREGMQCLAS</sequence>
<keyword evidence="9" id="KW-1185">Reference proteome</keyword>
<reference evidence="8 9" key="1">
    <citation type="journal article" date="2019" name="Nat. Ecol. Evol.">
        <title>Megaphylogeny resolves global patterns of mushroom evolution.</title>
        <authorList>
            <person name="Varga T."/>
            <person name="Krizsan K."/>
            <person name="Foldi C."/>
            <person name="Dima B."/>
            <person name="Sanchez-Garcia M."/>
            <person name="Sanchez-Ramirez S."/>
            <person name="Szollosi G.J."/>
            <person name="Szarkandi J.G."/>
            <person name="Papp V."/>
            <person name="Albert L."/>
            <person name="Andreopoulos W."/>
            <person name="Angelini C."/>
            <person name="Antonin V."/>
            <person name="Barry K.W."/>
            <person name="Bougher N.L."/>
            <person name="Buchanan P."/>
            <person name="Buyck B."/>
            <person name="Bense V."/>
            <person name="Catcheside P."/>
            <person name="Chovatia M."/>
            <person name="Cooper J."/>
            <person name="Damon W."/>
            <person name="Desjardin D."/>
            <person name="Finy P."/>
            <person name="Geml J."/>
            <person name="Haridas S."/>
            <person name="Hughes K."/>
            <person name="Justo A."/>
            <person name="Karasinski D."/>
            <person name="Kautmanova I."/>
            <person name="Kiss B."/>
            <person name="Kocsube S."/>
            <person name="Kotiranta H."/>
            <person name="LaButti K.M."/>
            <person name="Lechner B.E."/>
            <person name="Liimatainen K."/>
            <person name="Lipzen A."/>
            <person name="Lukacs Z."/>
            <person name="Mihaltcheva S."/>
            <person name="Morgado L.N."/>
            <person name="Niskanen T."/>
            <person name="Noordeloos M.E."/>
            <person name="Ohm R.A."/>
            <person name="Ortiz-Santana B."/>
            <person name="Ovrebo C."/>
            <person name="Racz N."/>
            <person name="Riley R."/>
            <person name="Savchenko A."/>
            <person name="Shiryaev A."/>
            <person name="Soop K."/>
            <person name="Spirin V."/>
            <person name="Szebenyi C."/>
            <person name="Tomsovsky M."/>
            <person name="Tulloss R.E."/>
            <person name="Uehling J."/>
            <person name="Grigoriev I.V."/>
            <person name="Vagvolgyi C."/>
            <person name="Papp T."/>
            <person name="Martin F.M."/>
            <person name="Miettinen O."/>
            <person name="Hibbett D.S."/>
            <person name="Nagy L.G."/>
        </authorList>
    </citation>
    <scope>NUCLEOTIDE SEQUENCE [LARGE SCALE GENOMIC DNA]</scope>
    <source>
        <strain evidence="8 9">CBS 309.79</strain>
    </source>
</reference>
<dbReference type="GO" id="GO:0006882">
    <property type="term" value="P:intracellular zinc ion homeostasis"/>
    <property type="evidence" value="ECO:0007669"/>
    <property type="project" value="TreeGrafter"/>
</dbReference>
<keyword evidence="2 7" id="KW-0812">Transmembrane</keyword>
<organism evidence="8 9">
    <name type="scientific">Pterulicium gracile</name>
    <dbReference type="NCBI Taxonomy" id="1884261"/>
    <lineage>
        <taxon>Eukaryota</taxon>
        <taxon>Fungi</taxon>
        <taxon>Dikarya</taxon>
        <taxon>Basidiomycota</taxon>
        <taxon>Agaricomycotina</taxon>
        <taxon>Agaricomycetes</taxon>
        <taxon>Agaricomycetidae</taxon>
        <taxon>Agaricales</taxon>
        <taxon>Pleurotineae</taxon>
        <taxon>Pterulaceae</taxon>
        <taxon>Pterulicium</taxon>
    </lineage>
</organism>